<keyword evidence="3" id="KW-1185">Reference proteome</keyword>
<keyword evidence="1" id="KW-0472">Membrane</keyword>
<proteinExistence type="predicted"/>
<protein>
    <recommendedName>
        <fullName evidence="4">PKD domain-containing protein</fullName>
    </recommendedName>
</protein>
<dbReference type="Proteomes" id="UP000199421">
    <property type="component" value="Unassembled WGS sequence"/>
</dbReference>
<gene>
    <name evidence="2" type="ORF">SAMN05661044_00997</name>
</gene>
<feature type="transmembrane region" description="Helical" evidence="1">
    <location>
        <begin position="110"/>
        <end position="129"/>
    </location>
</feature>
<keyword evidence="1" id="KW-1133">Transmembrane helix</keyword>
<sequence length="422" mass="47820">MAAHRETELQKCLNKIEEKLAWGDGKKWSSADFQQLSDLIHQHTKILLSASTLKRIWGRVKHDGKPATSTLDALAKFIGHENWRAFVVYENNHSKQEEVPPKKIIYKKNFLIWGLGIVALSFLVFSFLYKTDKKNTIKTVPLAAKDFAFSSQPIVRNIPNSVVFTYDASKAPDDSIFIQQNWDPRRREKVLKENKKHTSIYYEPGYYTAKLVVSNQVVSEHPLLIPTAGWLGTIDHSPVPIYLKQHEFIQKEELNASISSILSYINPKTEQSIVKYFNVGNFEPLTVADFSFTTDIKNNYAEGNKACQLSQIMLITDNMPIVIPLSVKGCVSALNIMSVDQAISGKNADLSKFGVDFSNWVNVRCQSDGRKIQYYVDNDLAYELPLISKNTKIVGLAFIFNGSGAAKKIMLRNKNNIVFQDF</sequence>
<evidence type="ECO:0000256" key="1">
    <source>
        <dbReference type="SAM" id="Phobius"/>
    </source>
</evidence>
<dbReference type="RefSeq" id="WP_093319316.1">
    <property type="nucleotide sequence ID" value="NZ_FOAF01000001.1"/>
</dbReference>
<organism evidence="2 3">
    <name type="scientific">Olivibacter domesticus</name>
    <name type="common">Pseudosphingobacterium domesticum</name>
    <dbReference type="NCBI Taxonomy" id="407022"/>
    <lineage>
        <taxon>Bacteria</taxon>
        <taxon>Pseudomonadati</taxon>
        <taxon>Bacteroidota</taxon>
        <taxon>Sphingobacteriia</taxon>
        <taxon>Sphingobacteriales</taxon>
        <taxon>Sphingobacteriaceae</taxon>
        <taxon>Olivibacter</taxon>
    </lineage>
</organism>
<dbReference type="AlphaFoldDB" id="A0A1H7JFE7"/>
<dbReference type="OrthoDB" id="639802at2"/>
<name>A0A1H7JFE7_OLID1</name>
<evidence type="ECO:0000313" key="2">
    <source>
        <dbReference type="EMBL" id="SEK73226.1"/>
    </source>
</evidence>
<dbReference type="STRING" id="407022.SAMN05661044_00997"/>
<dbReference type="EMBL" id="FOAF01000001">
    <property type="protein sequence ID" value="SEK73226.1"/>
    <property type="molecule type" value="Genomic_DNA"/>
</dbReference>
<reference evidence="3" key="1">
    <citation type="submission" date="2016-10" db="EMBL/GenBank/DDBJ databases">
        <authorList>
            <person name="Varghese N."/>
            <person name="Submissions S."/>
        </authorList>
    </citation>
    <scope>NUCLEOTIDE SEQUENCE [LARGE SCALE GENOMIC DNA]</scope>
    <source>
        <strain evidence="3">DSM 18733</strain>
    </source>
</reference>
<accession>A0A1H7JFE7</accession>
<evidence type="ECO:0000313" key="3">
    <source>
        <dbReference type="Proteomes" id="UP000199421"/>
    </source>
</evidence>
<keyword evidence="1" id="KW-0812">Transmembrane</keyword>
<evidence type="ECO:0008006" key="4">
    <source>
        <dbReference type="Google" id="ProtNLM"/>
    </source>
</evidence>